<keyword evidence="4" id="KW-1185">Reference proteome</keyword>
<dbReference type="CDD" id="cd09618">
    <property type="entry name" value="CBM9_like_2"/>
    <property type="match status" value="1"/>
</dbReference>
<dbReference type="RefSeq" id="WP_142714580.1">
    <property type="nucleotide sequence ID" value="NZ_FXTH01000008.1"/>
</dbReference>
<reference evidence="3 4" key="1">
    <citation type="submission" date="2017-05" db="EMBL/GenBank/DDBJ databases">
        <authorList>
            <person name="Varghese N."/>
            <person name="Submissions S."/>
        </authorList>
    </citation>
    <scope>NUCLEOTIDE SEQUENCE [LARGE SCALE GENOMIC DNA]</scope>
    <source>
        <strain evidence="3 4">DSM 21194</strain>
    </source>
</reference>
<evidence type="ECO:0000259" key="2">
    <source>
        <dbReference type="Pfam" id="PF19313"/>
    </source>
</evidence>
<organism evidence="3 4">
    <name type="scientific">Fodinibius sediminis</name>
    <dbReference type="NCBI Taxonomy" id="1214077"/>
    <lineage>
        <taxon>Bacteria</taxon>
        <taxon>Pseudomonadati</taxon>
        <taxon>Balneolota</taxon>
        <taxon>Balneolia</taxon>
        <taxon>Balneolales</taxon>
        <taxon>Balneolaceae</taxon>
        <taxon>Fodinibius</taxon>
    </lineage>
</organism>
<dbReference type="Pfam" id="PF19313">
    <property type="entry name" value="DUF5916"/>
    <property type="match status" value="1"/>
</dbReference>
<evidence type="ECO:0000313" key="4">
    <source>
        <dbReference type="Proteomes" id="UP000317593"/>
    </source>
</evidence>
<gene>
    <name evidence="3" type="ORF">SAMN06265218_108161</name>
</gene>
<feature type="domain" description="DUF5916" evidence="2">
    <location>
        <begin position="254"/>
        <end position="903"/>
    </location>
</feature>
<dbReference type="EMBL" id="FXTH01000008">
    <property type="protein sequence ID" value="SMO66831.1"/>
    <property type="molecule type" value="Genomic_DNA"/>
</dbReference>
<dbReference type="SUPFAM" id="SSF49344">
    <property type="entry name" value="CBD9-like"/>
    <property type="match status" value="1"/>
</dbReference>
<dbReference type="Gene3D" id="2.60.40.1190">
    <property type="match status" value="1"/>
</dbReference>
<sequence length="906" mass="102516">MKSVCISMVLVCLAVTVYAQSPDDFNEYEYRRAVDNDIRKGSAAAPRMEARRIDPESEIILDGFSSDSVWEHVPVASGFTQRKPDDGAPATMRTEVKMVYTDTHVYVAMKAFDSAPDSIVAPLFRRDGDEASDWFHIAFDSYSDRRTAFVFGVNPRGVQRDFMITDNSNEDSSWDAVWQAQARLVEDGWVAEMKIPLSQLRFSSRSDVQQWGINFQRSVARSGEEAFWAPTPQSSSGIVSNFGTLEGIRQLKEPRRLEVMPYISADITRSPRESTGNPYYQQNSFSGNVGGDLKYGITSDLTLSATINPDFGQVEGDPAVINLTANENFFEEKRPFFLEGRDIFQFGRTRTFIRYTAPTPFYSRRIGRNPQGDRTMAAIDGEAYVDRPDFTTIAGAAKLSGKTQGGWSLGFLDAYTLKENARFSTPGGAEESFAVEPATNYLVGRAKKDFNNGNSFVGGFASGVNRSISDTYFSNYLHSSAYLGGVDYEHRFWKNNWIASGAFSYSSVNGSRAAVERTQKSPVRYFNRVDSKRLSVDANRSSLNGFATELSLQKRGGEDHWLGALTYTEISPGYEANDLGFLTRSDLRWMGGVLAYRETSPRHVEYYEFFGGYDRGWNYDGDLIRNSMMVGGFVRFHNLWSFNFNLGQNFKQYTDRVSRGGPVMERPRDWNLVAEINSNPNKTVSFNMGGNLRREVAGELDNAVWASLKVKPIPSMQLDISPRYGYARDIDQYVRRVEDSGADHTYGYRYVFADIGQHTLSTSIRLNWTFSTRMSLQTYVRLYFASGDYHHYKELAEPRTVNFARYGEDRGNVVFDGEKYQVNPDGTDNGNTFSFANPDFNFRSIQGNAVFRWEYAPGSTLYLVWQQQRQGTLNVGDFNLSRDVDALFQTRATNVFLVKLSYWFGK</sequence>
<dbReference type="Proteomes" id="UP000317593">
    <property type="component" value="Unassembled WGS sequence"/>
</dbReference>
<evidence type="ECO:0000313" key="3">
    <source>
        <dbReference type="EMBL" id="SMO66831.1"/>
    </source>
</evidence>
<proteinExistence type="predicted"/>
<dbReference type="OrthoDB" id="9786766at2"/>
<name>A0A521D6X4_9BACT</name>
<evidence type="ECO:0000256" key="1">
    <source>
        <dbReference type="SAM" id="SignalP"/>
    </source>
</evidence>
<keyword evidence="1" id="KW-0732">Signal</keyword>
<feature type="signal peptide" evidence="1">
    <location>
        <begin position="1"/>
        <end position="19"/>
    </location>
</feature>
<dbReference type="AlphaFoldDB" id="A0A521D6X4"/>
<dbReference type="InterPro" id="IPR045670">
    <property type="entry name" value="DUF5916"/>
</dbReference>
<accession>A0A521D6X4</accession>
<feature type="chain" id="PRO_5021826534" description="DUF5916 domain-containing protein" evidence="1">
    <location>
        <begin position="20"/>
        <end position="906"/>
    </location>
</feature>
<protein>
    <recommendedName>
        <fullName evidence="2">DUF5916 domain-containing protein</fullName>
    </recommendedName>
</protein>